<protein>
    <submittedName>
        <fullName evidence="7">Uncharacterized protein</fullName>
    </submittedName>
</protein>
<reference evidence="7" key="1">
    <citation type="submission" date="2021-01" db="UniProtKB">
        <authorList>
            <consortium name="EnsemblPlants"/>
        </authorList>
    </citation>
    <scope>IDENTIFICATION</scope>
</reference>
<feature type="transmembrane region" description="Helical" evidence="6">
    <location>
        <begin position="90"/>
        <end position="111"/>
    </location>
</feature>
<dbReference type="Gramene" id="Kaladp0039s0101.1.v1.1">
    <property type="protein sequence ID" value="Kaladp0039s0101.1.v1.1.CDS.1"/>
    <property type="gene ID" value="Kaladp0039s0101.v1.1"/>
</dbReference>
<proteinExistence type="predicted"/>
<dbReference type="PANTHER" id="PTHR34455">
    <property type="entry name" value="OS07G0673550 PROTEIN"/>
    <property type="match status" value="1"/>
</dbReference>
<dbReference type="Pfam" id="PF06596">
    <property type="entry name" value="PsbX"/>
    <property type="match status" value="1"/>
</dbReference>
<dbReference type="Proteomes" id="UP000594263">
    <property type="component" value="Unplaced"/>
</dbReference>
<dbReference type="InterPro" id="IPR009518">
    <property type="entry name" value="PSII_PsbX"/>
</dbReference>
<sequence>MASTFPISMAITPSPTHFSKAQPLFIEPKSTSISASHQLPVRARSRLEVRAQLKMGGSLAAGVLSAAVMVPDVAQAVEDASGGSASLKNFLLSIAAGGVVLAVILFAVIGVSNFDPVKRN</sequence>
<evidence type="ECO:0000313" key="7">
    <source>
        <dbReference type="EnsemblPlants" id="Kaladp0039s0101.1.v1.1.CDS.1"/>
    </source>
</evidence>
<keyword evidence="5" id="KW-0604">Photosystem II</keyword>
<keyword evidence="3 6" id="KW-1133">Transmembrane helix</keyword>
<keyword evidence="1" id="KW-0602">Photosynthesis</keyword>
<keyword evidence="2 6" id="KW-0812">Transmembrane</keyword>
<evidence type="ECO:0000256" key="5">
    <source>
        <dbReference type="ARBA" id="ARBA00023276"/>
    </source>
</evidence>
<evidence type="ECO:0000256" key="3">
    <source>
        <dbReference type="ARBA" id="ARBA00022989"/>
    </source>
</evidence>
<dbReference type="Gene3D" id="1.20.5.510">
    <property type="entry name" value="Single helix bin"/>
    <property type="match status" value="1"/>
</dbReference>
<dbReference type="OMA" id="CASMAMT"/>
<accession>A0A7N0ZUP8</accession>
<keyword evidence="4 6" id="KW-0472">Membrane</keyword>
<dbReference type="PANTHER" id="PTHR34455:SF1">
    <property type="entry name" value="OS07G0673550 PROTEIN"/>
    <property type="match status" value="1"/>
</dbReference>
<evidence type="ECO:0000256" key="2">
    <source>
        <dbReference type="ARBA" id="ARBA00022692"/>
    </source>
</evidence>
<evidence type="ECO:0000256" key="6">
    <source>
        <dbReference type="SAM" id="Phobius"/>
    </source>
</evidence>
<evidence type="ECO:0000313" key="8">
    <source>
        <dbReference type="Proteomes" id="UP000594263"/>
    </source>
</evidence>
<dbReference type="GO" id="GO:0009523">
    <property type="term" value="C:photosystem II"/>
    <property type="evidence" value="ECO:0007669"/>
    <property type="project" value="UniProtKB-KW"/>
</dbReference>
<keyword evidence="8" id="KW-1185">Reference proteome</keyword>
<dbReference type="GO" id="GO:0015979">
    <property type="term" value="P:photosynthesis"/>
    <property type="evidence" value="ECO:0007669"/>
    <property type="project" value="UniProtKB-KW"/>
</dbReference>
<feature type="transmembrane region" description="Helical" evidence="6">
    <location>
        <begin position="51"/>
        <end position="70"/>
    </location>
</feature>
<evidence type="ECO:0000256" key="1">
    <source>
        <dbReference type="ARBA" id="ARBA00022531"/>
    </source>
</evidence>
<dbReference type="EnsemblPlants" id="Kaladp0039s0101.1.v1.1">
    <property type="protein sequence ID" value="Kaladp0039s0101.1.v1.1.CDS.1"/>
    <property type="gene ID" value="Kaladp0039s0101.v1.1"/>
</dbReference>
<evidence type="ECO:0000256" key="4">
    <source>
        <dbReference type="ARBA" id="ARBA00023136"/>
    </source>
</evidence>
<dbReference type="AlphaFoldDB" id="A0A7N0ZUP8"/>
<organism evidence="7 8">
    <name type="scientific">Kalanchoe fedtschenkoi</name>
    <name type="common">Lavender scallops</name>
    <name type="synonym">South American air plant</name>
    <dbReference type="NCBI Taxonomy" id="63787"/>
    <lineage>
        <taxon>Eukaryota</taxon>
        <taxon>Viridiplantae</taxon>
        <taxon>Streptophyta</taxon>
        <taxon>Embryophyta</taxon>
        <taxon>Tracheophyta</taxon>
        <taxon>Spermatophyta</taxon>
        <taxon>Magnoliopsida</taxon>
        <taxon>eudicotyledons</taxon>
        <taxon>Gunneridae</taxon>
        <taxon>Pentapetalae</taxon>
        <taxon>Saxifragales</taxon>
        <taxon>Crassulaceae</taxon>
        <taxon>Kalanchoe</taxon>
    </lineage>
</organism>
<name>A0A7N0ZUP8_KALFE</name>